<dbReference type="InterPro" id="IPR040256">
    <property type="entry name" value="At4g02000-like"/>
</dbReference>
<dbReference type="EMBL" id="CAMAPE010000011">
    <property type="protein sequence ID" value="CAH9079608.1"/>
    <property type="molecule type" value="Genomic_DNA"/>
</dbReference>
<dbReference type="AlphaFoldDB" id="A0A9P0YYH3"/>
<accession>A0A9P0YYH3</accession>
<proteinExistence type="predicted"/>
<feature type="region of interest" description="Disordered" evidence="1">
    <location>
        <begin position="1"/>
        <end position="62"/>
    </location>
</feature>
<dbReference type="InterPro" id="IPR025558">
    <property type="entry name" value="DUF4283"/>
</dbReference>
<dbReference type="PANTHER" id="PTHR31286">
    <property type="entry name" value="GLYCINE-RICH CELL WALL STRUCTURAL PROTEIN 1.8-LIKE"/>
    <property type="match status" value="1"/>
</dbReference>
<protein>
    <recommendedName>
        <fullName evidence="2">DUF4283 domain-containing protein</fullName>
    </recommendedName>
</protein>
<keyword evidence="4" id="KW-1185">Reference proteome</keyword>
<dbReference type="PANTHER" id="PTHR31286:SF168">
    <property type="entry name" value="DUF4283 DOMAIN-CONTAINING PROTEIN"/>
    <property type="match status" value="1"/>
</dbReference>
<gene>
    <name evidence="3" type="ORF">CEURO_LOCUS7168</name>
</gene>
<dbReference type="Pfam" id="PF14111">
    <property type="entry name" value="DUF4283"/>
    <property type="match status" value="1"/>
</dbReference>
<evidence type="ECO:0000256" key="1">
    <source>
        <dbReference type="SAM" id="MobiDB-lite"/>
    </source>
</evidence>
<feature type="region of interest" description="Disordered" evidence="1">
    <location>
        <begin position="488"/>
        <end position="509"/>
    </location>
</feature>
<sequence>MARTKQSTGATPSARTTRSSFAVLESMEEDFPALSPTPAGRLGTTKPARKTDTPAGIPSFAAVDTDPWSGICRAGHSASTNDAGAPSSISAAKPAAVDFTAAAPAIGKDEDLTKVPKPTAAIQKGGTVVKGLAAEKQTPVSNAKAGQSVPNIGAVTETPKPAGTPQWADLFTDNRAPSKGIKLKYLPSVDEVVDLSNCVLPSMVSLWGFCLVGCFTVRFPGLEAIYELLNSWGVHCTLKSHNKGWVIFKFKNEQDRTKVFTEGPYNIFGRLLILKMLSEDFTFDDEAFLKVPIWVKLPNLPLNLWNEEAMSKIASKVGVPITTDKVTQEMSNYNFARVLIEVDLTLAPCLSVPIRLPSGKTFNQAVIYETFPNFCFHCKSYGHHPFICNELGWKKVGKVLTSGEVKKGVKESVAAQTKQGLVLAQGVALDAPGLALAQGAASSVHGQVTASLPGLTIKGIDTEILVESVEVAVPVALTLQPAATPDATYPTGHCPGPTGSSGQPTSQGTAKADLVGDYNVLEIMPTAQGSSDDECSDSDSEDIERLVMDEKDLRIDDVVVKVVITKGKAFKFHVKPFKFVHMSVVRVDTSLRLTDDLDGKSLTFVTKCLEAIPGVTKKKGEICFDSRFTSPFRAFFGA</sequence>
<dbReference type="Proteomes" id="UP001152484">
    <property type="component" value="Unassembled WGS sequence"/>
</dbReference>
<comment type="caution">
    <text evidence="3">The sequence shown here is derived from an EMBL/GenBank/DDBJ whole genome shotgun (WGS) entry which is preliminary data.</text>
</comment>
<evidence type="ECO:0000313" key="3">
    <source>
        <dbReference type="EMBL" id="CAH9079608.1"/>
    </source>
</evidence>
<name>A0A9P0YYH3_CUSEU</name>
<evidence type="ECO:0000313" key="4">
    <source>
        <dbReference type="Proteomes" id="UP001152484"/>
    </source>
</evidence>
<feature type="compositionally biased region" description="Polar residues" evidence="1">
    <location>
        <begin position="498"/>
        <end position="509"/>
    </location>
</feature>
<feature type="compositionally biased region" description="Polar residues" evidence="1">
    <location>
        <begin position="1"/>
        <end position="20"/>
    </location>
</feature>
<evidence type="ECO:0000259" key="2">
    <source>
        <dbReference type="Pfam" id="PF14111"/>
    </source>
</evidence>
<dbReference type="OrthoDB" id="1931768at2759"/>
<feature type="domain" description="DUF4283" evidence="2">
    <location>
        <begin position="205"/>
        <end position="284"/>
    </location>
</feature>
<organism evidence="3 4">
    <name type="scientific">Cuscuta europaea</name>
    <name type="common">European dodder</name>
    <dbReference type="NCBI Taxonomy" id="41803"/>
    <lineage>
        <taxon>Eukaryota</taxon>
        <taxon>Viridiplantae</taxon>
        <taxon>Streptophyta</taxon>
        <taxon>Embryophyta</taxon>
        <taxon>Tracheophyta</taxon>
        <taxon>Spermatophyta</taxon>
        <taxon>Magnoliopsida</taxon>
        <taxon>eudicotyledons</taxon>
        <taxon>Gunneridae</taxon>
        <taxon>Pentapetalae</taxon>
        <taxon>asterids</taxon>
        <taxon>lamiids</taxon>
        <taxon>Solanales</taxon>
        <taxon>Convolvulaceae</taxon>
        <taxon>Cuscuteae</taxon>
        <taxon>Cuscuta</taxon>
        <taxon>Cuscuta subgen. Cuscuta</taxon>
    </lineage>
</organism>
<reference evidence="3" key="1">
    <citation type="submission" date="2022-07" db="EMBL/GenBank/DDBJ databases">
        <authorList>
            <person name="Macas J."/>
            <person name="Novak P."/>
            <person name="Neumann P."/>
        </authorList>
    </citation>
    <scope>NUCLEOTIDE SEQUENCE</scope>
</reference>